<keyword evidence="6 9" id="KW-1133">Transmembrane helix</keyword>
<dbReference type="Proteomes" id="UP000184375">
    <property type="component" value="Unassembled WGS sequence"/>
</dbReference>
<dbReference type="Gene3D" id="3.10.580.10">
    <property type="entry name" value="CBS-domain"/>
    <property type="match status" value="1"/>
</dbReference>
<dbReference type="SUPFAM" id="SSF161093">
    <property type="entry name" value="MgtE membrane domain-like"/>
    <property type="match status" value="1"/>
</dbReference>
<keyword evidence="3 9" id="KW-0813">Transport</keyword>
<proteinExistence type="inferred from homology"/>
<dbReference type="SMART" id="SM00924">
    <property type="entry name" value="MgtE_N"/>
    <property type="match status" value="1"/>
</dbReference>
<evidence type="ECO:0000259" key="10">
    <source>
        <dbReference type="PROSITE" id="PS51371"/>
    </source>
</evidence>
<evidence type="ECO:0000256" key="7">
    <source>
        <dbReference type="ARBA" id="ARBA00023136"/>
    </source>
</evidence>
<keyword evidence="4 9" id="KW-0812">Transmembrane</keyword>
<comment type="function">
    <text evidence="9">Acts as a magnesium transporter.</text>
</comment>
<reference evidence="12" key="1">
    <citation type="submission" date="2016-11" db="EMBL/GenBank/DDBJ databases">
        <authorList>
            <person name="Varghese N."/>
            <person name="Submissions S."/>
        </authorList>
    </citation>
    <scope>NUCLEOTIDE SEQUENCE [LARGE SCALE GENOMIC DNA]</scope>
    <source>
        <strain evidence="12">DSM 18802</strain>
    </source>
</reference>
<dbReference type="Gene3D" id="1.25.60.10">
    <property type="entry name" value="MgtE N-terminal domain-like"/>
    <property type="match status" value="1"/>
</dbReference>
<dbReference type="Pfam" id="PF03448">
    <property type="entry name" value="MgtE_N"/>
    <property type="match status" value="1"/>
</dbReference>
<evidence type="ECO:0000313" key="11">
    <source>
        <dbReference type="EMBL" id="SHM16911.1"/>
    </source>
</evidence>
<dbReference type="STRING" id="447595.SAMN05660826_00374"/>
<dbReference type="InterPro" id="IPR046342">
    <property type="entry name" value="CBS_dom_sf"/>
</dbReference>
<dbReference type="InterPro" id="IPR006667">
    <property type="entry name" value="SLC41_membr_dom"/>
</dbReference>
<evidence type="ECO:0000256" key="3">
    <source>
        <dbReference type="ARBA" id="ARBA00022448"/>
    </source>
</evidence>
<feature type="transmembrane region" description="Helical" evidence="9">
    <location>
        <begin position="284"/>
        <end position="301"/>
    </location>
</feature>
<dbReference type="GO" id="GO:0005886">
    <property type="term" value="C:plasma membrane"/>
    <property type="evidence" value="ECO:0007669"/>
    <property type="project" value="UniProtKB-SubCell"/>
</dbReference>
<dbReference type="Pfam" id="PF00571">
    <property type="entry name" value="CBS"/>
    <property type="match status" value="2"/>
</dbReference>
<dbReference type="Pfam" id="PF01769">
    <property type="entry name" value="MgtE"/>
    <property type="match status" value="1"/>
</dbReference>
<evidence type="ECO:0000313" key="12">
    <source>
        <dbReference type="Proteomes" id="UP000184375"/>
    </source>
</evidence>
<evidence type="ECO:0000256" key="1">
    <source>
        <dbReference type="ARBA" id="ARBA00004141"/>
    </source>
</evidence>
<dbReference type="InterPro" id="IPR006668">
    <property type="entry name" value="Mg_transptr_MgtE_intracell_dom"/>
</dbReference>
<feature type="transmembrane region" description="Helical" evidence="9">
    <location>
        <begin position="385"/>
        <end position="408"/>
    </location>
</feature>
<keyword evidence="12" id="KW-1185">Reference proteome</keyword>
<dbReference type="SMART" id="SM00116">
    <property type="entry name" value="CBS"/>
    <property type="match status" value="2"/>
</dbReference>
<organism evidence="11 12">
    <name type="scientific">Caldanaerovirga acetigignens</name>
    <dbReference type="NCBI Taxonomy" id="447595"/>
    <lineage>
        <taxon>Bacteria</taxon>
        <taxon>Bacillati</taxon>
        <taxon>Bacillota</taxon>
        <taxon>Clostridia</taxon>
        <taxon>Thermosediminibacterales</taxon>
        <taxon>Thermosediminibacteraceae</taxon>
        <taxon>Caldanaerovirga</taxon>
    </lineage>
</organism>
<dbReference type="SUPFAM" id="SSF54631">
    <property type="entry name" value="CBS-domain pair"/>
    <property type="match status" value="1"/>
</dbReference>
<sequence length="449" mass="50544">MDIEKTKEYFRQMLRRKDFMALKEEMSKLAVQDVAEILNQMDEKESLLAFRLLPKDKAAEVFSYLSDKIRTAFSQMIEEDELKSLVEDLFFDDKIDFLEEMPANVVKKILQRTPESERRLINQFLQYPEHSAGSIMTIEFVDLKTDMTVEQALCHIRYTAPKKETIYTCYVIDQQRHLLGAISLKDLVLADPSSKIEDLMDKNIITVRTDDDQEYVASLFKKYDLLSMPVVDRENRLVGIITIDDVVDVLEEENTEDIQKMGGISPSEESYLSQSPITMAKNRLLWLIALMVSATFTGRIIQKYEDLLQTMVILAAFIPMLMDTGGNAGSQSSTMVIRGLALGEIRTRDAFKVVAKEFMVSIIAGISLAGLNFIRLIAIEKVSTSIALVVSITLIAVVVMAKVVGGLLPLLAKIVKIDPAIMASPLITTIVDAMALVAYFNIAKLFLKI</sequence>
<name>A0A1M7GL28_9FIRM</name>
<dbReference type="NCBIfam" id="TIGR00400">
    <property type="entry name" value="mgtE"/>
    <property type="match status" value="1"/>
</dbReference>
<dbReference type="CDD" id="cd04606">
    <property type="entry name" value="CBS_pair_Mg_transporter"/>
    <property type="match status" value="1"/>
</dbReference>
<feature type="domain" description="CBS" evidence="10">
    <location>
        <begin position="200"/>
        <end position="256"/>
    </location>
</feature>
<dbReference type="OrthoDB" id="9790355at2"/>
<feature type="transmembrane region" description="Helical" evidence="9">
    <location>
        <begin position="358"/>
        <end position="379"/>
    </location>
</feature>
<comment type="subunit">
    <text evidence="9">Homodimer.</text>
</comment>
<dbReference type="Gene3D" id="1.10.357.20">
    <property type="entry name" value="SLC41 divalent cation transporters, integral membrane domain"/>
    <property type="match status" value="1"/>
</dbReference>
<keyword evidence="9" id="KW-0479">Metal-binding</keyword>
<comment type="subcellular location">
    <subcellularLocation>
        <location evidence="9">Cell membrane</location>
        <topology evidence="9">Multi-pass membrane protein</topology>
    </subcellularLocation>
    <subcellularLocation>
        <location evidence="1">Membrane</location>
        <topology evidence="1">Multi-pass membrane protein</topology>
    </subcellularLocation>
</comment>
<dbReference type="PANTHER" id="PTHR43773:SF1">
    <property type="entry name" value="MAGNESIUM TRANSPORTER MGTE"/>
    <property type="match status" value="1"/>
</dbReference>
<comment type="similarity">
    <text evidence="2 9">Belongs to the SLC41A transporter family.</text>
</comment>
<dbReference type="InterPro" id="IPR038076">
    <property type="entry name" value="MgtE_N_sf"/>
</dbReference>
<dbReference type="InterPro" id="IPR006669">
    <property type="entry name" value="MgtE_transporter"/>
</dbReference>
<keyword evidence="5 9" id="KW-0460">Magnesium</keyword>
<gene>
    <name evidence="11" type="ORF">SAMN05660826_00374</name>
</gene>
<dbReference type="InterPro" id="IPR000644">
    <property type="entry name" value="CBS_dom"/>
</dbReference>
<protein>
    <recommendedName>
        <fullName evidence="9">Magnesium transporter MgtE</fullName>
    </recommendedName>
</protein>
<evidence type="ECO:0000256" key="4">
    <source>
        <dbReference type="ARBA" id="ARBA00022692"/>
    </source>
</evidence>
<feature type="domain" description="CBS" evidence="10">
    <location>
        <begin position="136"/>
        <end position="199"/>
    </location>
</feature>
<comment type="caution">
    <text evidence="9">Lacks conserved residue(s) required for the propagation of feature annotation.</text>
</comment>
<feature type="transmembrane region" description="Helical" evidence="9">
    <location>
        <begin position="420"/>
        <end position="442"/>
    </location>
</feature>
<keyword evidence="7 9" id="KW-0472">Membrane</keyword>
<dbReference type="EMBL" id="FRCR01000002">
    <property type="protein sequence ID" value="SHM16911.1"/>
    <property type="molecule type" value="Genomic_DNA"/>
</dbReference>
<dbReference type="SUPFAM" id="SSF158791">
    <property type="entry name" value="MgtE N-terminal domain-like"/>
    <property type="match status" value="1"/>
</dbReference>
<accession>A0A1M7GL28</accession>
<keyword evidence="8" id="KW-0129">CBS domain</keyword>
<dbReference type="GO" id="GO:0015095">
    <property type="term" value="F:magnesium ion transmembrane transporter activity"/>
    <property type="evidence" value="ECO:0007669"/>
    <property type="project" value="UniProtKB-UniRule"/>
</dbReference>
<dbReference type="InterPro" id="IPR036739">
    <property type="entry name" value="SLC41_membr_dom_sf"/>
</dbReference>
<evidence type="ECO:0000256" key="9">
    <source>
        <dbReference type="RuleBase" id="RU362011"/>
    </source>
</evidence>
<evidence type="ECO:0000256" key="6">
    <source>
        <dbReference type="ARBA" id="ARBA00022989"/>
    </source>
</evidence>
<evidence type="ECO:0000256" key="8">
    <source>
        <dbReference type="PROSITE-ProRule" id="PRU00703"/>
    </source>
</evidence>
<dbReference type="PANTHER" id="PTHR43773">
    <property type="entry name" value="MAGNESIUM TRANSPORTER MGTE"/>
    <property type="match status" value="1"/>
</dbReference>
<dbReference type="AlphaFoldDB" id="A0A1M7GL28"/>
<dbReference type="PROSITE" id="PS51371">
    <property type="entry name" value="CBS"/>
    <property type="match status" value="2"/>
</dbReference>
<dbReference type="RefSeq" id="WP_073253817.1">
    <property type="nucleotide sequence ID" value="NZ_FRCR01000002.1"/>
</dbReference>
<keyword evidence="9" id="KW-1003">Cell membrane</keyword>
<dbReference type="GO" id="GO:0046872">
    <property type="term" value="F:metal ion binding"/>
    <property type="evidence" value="ECO:0007669"/>
    <property type="project" value="UniProtKB-KW"/>
</dbReference>
<evidence type="ECO:0000256" key="5">
    <source>
        <dbReference type="ARBA" id="ARBA00022842"/>
    </source>
</evidence>
<evidence type="ECO:0000256" key="2">
    <source>
        <dbReference type="ARBA" id="ARBA00009749"/>
    </source>
</evidence>